<accession>A0A2S7STL5</accession>
<protein>
    <submittedName>
        <fullName evidence="2">DUF4268 domain-containing protein</fullName>
    </submittedName>
</protein>
<dbReference type="OrthoDB" id="1467516at2"/>
<dbReference type="AlphaFoldDB" id="A0A2S7STL5"/>
<dbReference type="Pfam" id="PF14088">
    <property type="entry name" value="DUF4268"/>
    <property type="match status" value="1"/>
</dbReference>
<reference evidence="2 3" key="1">
    <citation type="submission" date="2018-01" db="EMBL/GenBank/DDBJ databases">
        <title>A novel member of the phylum Bacteroidetes isolated from glacier ice.</title>
        <authorList>
            <person name="Liu Q."/>
            <person name="Xin Y.-H."/>
        </authorList>
    </citation>
    <scope>NUCLEOTIDE SEQUENCE [LARGE SCALE GENOMIC DNA]</scope>
    <source>
        <strain evidence="2 3">RB1R16</strain>
    </source>
</reference>
<gene>
    <name evidence="2" type="ORF">CJD36_016440</name>
</gene>
<dbReference type="Proteomes" id="UP000239872">
    <property type="component" value="Unassembled WGS sequence"/>
</dbReference>
<sequence>MYTRQEAQKQRQLFWTTFGQYMQPILSADKEKINWINYKTGISGIHFKMDADTERASIAIVFAQSDADVRRAYYDQLVRLKAVLLESTNEQWDWQPEVQDEYGKQISQVGITLDDINVLRKDEWPQIISFFKQRIVALDAFWSMAKYGFE</sequence>
<feature type="domain" description="DUF4268" evidence="1">
    <location>
        <begin position="11"/>
        <end position="143"/>
    </location>
</feature>
<name>A0A2S7STL5_9BACT</name>
<proteinExistence type="predicted"/>
<evidence type="ECO:0000313" key="2">
    <source>
        <dbReference type="EMBL" id="PQJ10272.1"/>
    </source>
</evidence>
<keyword evidence="3" id="KW-1185">Reference proteome</keyword>
<evidence type="ECO:0000259" key="1">
    <source>
        <dbReference type="Pfam" id="PF14088"/>
    </source>
</evidence>
<dbReference type="EMBL" id="PPSL01000004">
    <property type="protein sequence ID" value="PQJ10272.1"/>
    <property type="molecule type" value="Genomic_DNA"/>
</dbReference>
<comment type="caution">
    <text evidence="2">The sequence shown here is derived from an EMBL/GenBank/DDBJ whole genome shotgun (WGS) entry which is preliminary data.</text>
</comment>
<organism evidence="2 3">
    <name type="scientific">Flavipsychrobacter stenotrophus</name>
    <dbReference type="NCBI Taxonomy" id="2077091"/>
    <lineage>
        <taxon>Bacteria</taxon>
        <taxon>Pseudomonadati</taxon>
        <taxon>Bacteroidota</taxon>
        <taxon>Chitinophagia</taxon>
        <taxon>Chitinophagales</taxon>
        <taxon>Chitinophagaceae</taxon>
        <taxon>Flavipsychrobacter</taxon>
    </lineage>
</organism>
<dbReference type="InterPro" id="IPR025364">
    <property type="entry name" value="DUF4268"/>
</dbReference>
<dbReference type="RefSeq" id="WP_105040281.1">
    <property type="nucleotide sequence ID" value="NZ_PPSL01000004.1"/>
</dbReference>
<evidence type="ECO:0000313" key="3">
    <source>
        <dbReference type="Proteomes" id="UP000239872"/>
    </source>
</evidence>